<evidence type="ECO:0000313" key="3">
    <source>
        <dbReference type="Proteomes" id="UP001195769"/>
    </source>
</evidence>
<dbReference type="EMBL" id="JABBWK010000091">
    <property type="protein sequence ID" value="KAG1893760.1"/>
    <property type="molecule type" value="Genomic_DNA"/>
</dbReference>
<feature type="compositionally biased region" description="Low complexity" evidence="1">
    <location>
        <begin position="163"/>
        <end position="173"/>
    </location>
</feature>
<name>A0AAD4HDN0_9AGAM</name>
<dbReference type="AlphaFoldDB" id="A0AAD4HDN0"/>
<feature type="compositionally biased region" description="Polar residues" evidence="1">
    <location>
        <begin position="223"/>
        <end position="232"/>
    </location>
</feature>
<dbReference type="GeneID" id="64664370"/>
<gene>
    <name evidence="2" type="ORF">F5891DRAFT_1258310</name>
</gene>
<feature type="region of interest" description="Disordered" evidence="1">
    <location>
        <begin position="220"/>
        <end position="246"/>
    </location>
</feature>
<feature type="compositionally biased region" description="Acidic residues" evidence="1">
    <location>
        <begin position="78"/>
        <end position="89"/>
    </location>
</feature>
<keyword evidence="3" id="KW-1185">Reference proteome</keyword>
<evidence type="ECO:0000256" key="1">
    <source>
        <dbReference type="SAM" id="MobiDB-lite"/>
    </source>
</evidence>
<evidence type="ECO:0000313" key="2">
    <source>
        <dbReference type="EMBL" id="KAG1893760.1"/>
    </source>
</evidence>
<organism evidence="2 3">
    <name type="scientific">Suillus fuscotomentosus</name>
    <dbReference type="NCBI Taxonomy" id="1912939"/>
    <lineage>
        <taxon>Eukaryota</taxon>
        <taxon>Fungi</taxon>
        <taxon>Dikarya</taxon>
        <taxon>Basidiomycota</taxon>
        <taxon>Agaricomycotina</taxon>
        <taxon>Agaricomycetes</taxon>
        <taxon>Agaricomycetidae</taxon>
        <taxon>Boletales</taxon>
        <taxon>Suillineae</taxon>
        <taxon>Suillaceae</taxon>
        <taxon>Suillus</taxon>
    </lineage>
</organism>
<proteinExistence type="predicted"/>
<dbReference type="Proteomes" id="UP001195769">
    <property type="component" value="Unassembled WGS sequence"/>
</dbReference>
<dbReference type="RefSeq" id="XP_041219336.1">
    <property type="nucleotide sequence ID" value="XM_041370072.1"/>
</dbReference>
<comment type="caution">
    <text evidence="2">The sequence shown here is derived from an EMBL/GenBank/DDBJ whole genome shotgun (WGS) entry which is preliminary data.</text>
</comment>
<protein>
    <submittedName>
        <fullName evidence="2">Uncharacterized protein</fullName>
    </submittedName>
</protein>
<accession>A0AAD4HDN0</accession>
<reference evidence="2" key="1">
    <citation type="journal article" date="2020" name="New Phytol.">
        <title>Comparative genomics reveals dynamic genome evolution in host specialist ectomycorrhizal fungi.</title>
        <authorList>
            <person name="Lofgren L.A."/>
            <person name="Nguyen N.H."/>
            <person name="Vilgalys R."/>
            <person name="Ruytinx J."/>
            <person name="Liao H.L."/>
            <person name="Branco S."/>
            <person name="Kuo A."/>
            <person name="LaButti K."/>
            <person name="Lipzen A."/>
            <person name="Andreopoulos W."/>
            <person name="Pangilinan J."/>
            <person name="Riley R."/>
            <person name="Hundley H."/>
            <person name="Na H."/>
            <person name="Barry K."/>
            <person name="Grigoriev I.V."/>
            <person name="Stajich J.E."/>
            <person name="Kennedy P.G."/>
        </authorList>
    </citation>
    <scope>NUCLEOTIDE SEQUENCE</scope>
    <source>
        <strain evidence="2">FC203</strain>
    </source>
</reference>
<sequence>MLLKGLNARRWPSHRWSTLQFTTTTTYAPIQLPPLPPPAEPKDPREYPLLHAKFPSSIKRFHLVFPNGSRATFRDGTDGEGDLDEEEGLDNGKTRLNRQFKQGCWAGGGEPTTERKTHMPPRKKARATHLPPITTLNAAAPPSPLPSPHGSPPPQPIWPSAPPSGASSPQHQAPLQPDLALMTLLTLPSLLSHFISLPQPLQSYFLLTLLRHSPLPVLRRSDQSTGSESIMTRQALDTLEARTTVE</sequence>
<feature type="compositionally biased region" description="Pro residues" evidence="1">
    <location>
        <begin position="141"/>
        <end position="162"/>
    </location>
</feature>
<feature type="region of interest" description="Disordered" evidence="1">
    <location>
        <begin position="71"/>
        <end position="173"/>
    </location>
</feature>
<feature type="compositionally biased region" description="Basic residues" evidence="1">
    <location>
        <begin position="118"/>
        <end position="127"/>
    </location>
</feature>